<name>A0A364Y0X7_9BACT</name>
<dbReference type="InterPro" id="IPR032215">
    <property type="entry name" value="DUF5034"/>
</dbReference>
<evidence type="ECO:0000313" key="3">
    <source>
        <dbReference type="Proteomes" id="UP000251889"/>
    </source>
</evidence>
<dbReference type="EMBL" id="QMFY01000007">
    <property type="protein sequence ID" value="RAW00349.1"/>
    <property type="molecule type" value="Genomic_DNA"/>
</dbReference>
<accession>A0A364Y0X7</accession>
<dbReference type="Proteomes" id="UP000251889">
    <property type="component" value="Unassembled WGS sequence"/>
</dbReference>
<keyword evidence="3" id="KW-1185">Reference proteome</keyword>
<organism evidence="2 3">
    <name type="scientific">Pseudochryseolinea flava</name>
    <dbReference type="NCBI Taxonomy" id="2059302"/>
    <lineage>
        <taxon>Bacteria</taxon>
        <taxon>Pseudomonadati</taxon>
        <taxon>Bacteroidota</taxon>
        <taxon>Cytophagia</taxon>
        <taxon>Cytophagales</taxon>
        <taxon>Fulvivirgaceae</taxon>
        <taxon>Pseudochryseolinea</taxon>
    </lineage>
</organism>
<comment type="caution">
    <text evidence="2">The sequence shown here is derived from an EMBL/GenBank/DDBJ whole genome shotgun (WGS) entry which is preliminary data.</text>
</comment>
<protein>
    <recommendedName>
        <fullName evidence="4">DUF5034 domain-containing protein</fullName>
    </recommendedName>
</protein>
<dbReference type="RefSeq" id="WP_112747691.1">
    <property type="nucleotide sequence ID" value="NZ_QMFY01000007.1"/>
</dbReference>
<sequence>MKFRKVLLVLAVPFLLDVASSCSMGCDVETYQYVHKDLQVANLDNSGAKAVVTSGEVKRSAYGIRLSISRDAIAAILHEPGLSFSTKLYASDCIENEYIAKDSITSIKVVSLVNFDEEHGAGSDVSDYFKVGLTGAFTALDDYVNMYGHQTLNLNGPIQAHEINLLLMTQPEPGTYQFKLEVTISDGRNFEGTTNEIELVE</sequence>
<dbReference type="AlphaFoldDB" id="A0A364Y0X7"/>
<feature type="chain" id="PRO_5016561835" description="DUF5034 domain-containing protein" evidence="1">
    <location>
        <begin position="26"/>
        <end position="201"/>
    </location>
</feature>
<feature type="signal peptide" evidence="1">
    <location>
        <begin position="1"/>
        <end position="25"/>
    </location>
</feature>
<dbReference type="Pfam" id="PF16437">
    <property type="entry name" value="DUF5034"/>
    <property type="match status" value="1"/>
</dbReference>
<evidence type="ECO:0000256" key="1">
    <source>
        <dbReference type="SAM" id="SignalP"/>
    </source>
</evidence>
<dbReference type="OrthoDB" id="983197at2"/>
<evidence type="ECO:0008006" key="4">
    <source>
        <dbReference type="Google" id="ProtNLM"/>
    </source>
</evidence>
<proteinExistence type="predicted"/>
<gene>
    <name evidence="2" type="ORF">DQQ10_14950</name>
</gene>
<reference evidence="2 3" key="1">
    <citation type="submission" date="2018-06" db="EMBL/GenBank/DDBJ databases">
        <title>Chryseolinea flavus sp. nov., a member of the phylum Bacteroidetes isolated from soil.</title>
        <authorList>
            <person name="Li Y."/>
            <person name="Wang J."/>
        </authorList>
    </citation>
    <scope>NUCLEOTIDE SEQUENCE [LARGE SCALE GENOMIC DNA]</scope>
    <source>
        <strain evidence="2 3">SDU1-6</strain>
    </source>
</reference>
<keyword evidence="1" id="KW-0732">Signal</keyword>
<evidence type="ECO:0000313" key="2">
    <source>
        <dbReference type="EMBL" id="RAW00349.1"/>
    </source>
</evidence>